<sequence length="179" mass="19855">MPIQKLRPHSFPLMHERVSGAVSQFAKTCPLTADVKIEYRPFNAALPEKIQVRVANTEVKIAITEQLLFQNFSLANLSHLTHFQKAERPFWIGSNQGGNDGSQALAGRQTPIAGRRRPTPGSLRQGARCRALIGWLHSRRTTFPKIIGTSSFAISTVASRCGWTSRRVPTRLSDSRPAP</sequence>
<evidence type="ECO:0000313" key="2">
    <source>
        <dbReference type="Proteomes" id="UP000045285"/>
    </source>
</evidence>
<dbReference type="EMBL" id="CCMZ01000033">
    <property type="protein sequence ID" value="CDX22415.1"/>
    <property type="molecule type" value="Genomic_DNA"/>
</dbReference>
<dbReference type="Proteomes" id="UP000045285">
    <property type="component" value="Unassembled WGS sequence"/>
</dbReference>
<name>A0A090FU42_MESPL</name>
<accession>A0A090FU42</accession>
<evidence type="ECO:0000313" key="1">
    <source>
        <dbReference type="EMBL" id="CDX22415.1"/>
    </source>
</evidence>
<gene>
    <name evidence="1" type="ORF">MPL3356_390305</name>
</gene>
<proteinExistence type="predicted"/>
<organism evidence="1 2">
    <name type="scientific">Mesorhizobium plurifarium</name>
    <dbReference type="NCBI Taxonomy" id="69974"/>
    <lineage>
        <taxon>Bacteria</taxon>
        <taxon>Pseudomonadati</taxon>
        <taxon>Pseudomonadota</taxon>
        <taxon>Alphaproteobacteria</taxon>
        <taxon>Hyphomicrobiales</taxon>
        <taxon>Phyllobacteriaceae</taxon>
        <taxon>Mesorhizobium</taxon>
    </lineage>
</organism>
<protein>
    <submittedName>
        <fullName evidence="1">Uncharacterized protein</fullName>
    </submittedName>
</protein>
<keyword evidence="2" id="KW-1185">Reference proteome</keyword>
<dbReference type="AlphaFoldDB" id="A0A090FU42"/>
<reference evidence="2" key="1">
    <citation type="submission" date="2014-08" db="EMBL/GenBank/DDBJ databases">
        <authorList>
            <person name="Moulin L."/>
        </authorList>
    </citation>
    <scope>NUCLEOTIDE SEQUENCE [LARGE SCALE GENOMIC DNA]</scope>
</reference>